<accession>A0A2M7E8M1</accession>
<comment type="caution">
    <text evidence="7">The sequence shown here is derived from an EMBL/GenBank/DDBJ whole genome shotgun (WGS) entry which is preliminary data.</text>
</comment>
<dbReference type="NCBIfam" id="TIGR00029">
    <property type="entry name" value="S20"/>
    <property type="match status" value="1"/>
</dbReference>
<dbReference type="InterPro" id="IPR002583">
    <property type="entry name" value="Ribosomal_bS20"/>
</dbReference>
<sequence>MARRKTAIRSIRKEKKERAFNKSHRTFLKTAIKRYKKIVSLNDPAEAKKSFAFAISSLDKAACKRLIPKNRVARKKSQLAKLLNKVSATS</sequence>
<evidence type="ECO:0000256" key="1">
    <source>
        <dbReference type="ARBA" id="ARBA00022730"/>
    </source>
</evidence>
<dbReference type="EMBL" id="PETL01000194">
    <property type="protein sequence ID" value="PIV64090.1"/>
    <property type="molecule type" value="Genomic_DNA"/>
</dbReference>
<reference evidence="8" key="1">
    <citation type="submission" date="2017-09" db="EMBL/GenBank/DDBJ databases">
        <title>Depth-based differentiation of microbial function through sediment-hosted aquifers and enrichment of novel symbionts in the deep terrestrial subsurface.</title>
        <authorList>
            <person name="Probst A.J."/>
            <person name="Ladd B."/>
            <person name="Jarett J.K."/>
            <person name="Geller-Mcgrath D.E."/>
            <person name="Sieber C.M.K."/>
            <person name="Emerson J.B."/>
            <person name="Anantharaman K."/>
            <person name="Thomas B.C."/>
            <person name="Malmstrom R."/>
            <person name="Stieglmeier M."/>
            <person name="Klingl A."/>
            <person name="Woyke T."/>
            <person name="Ryan C.M."/>
            <person name="Banfield J.F."/>
        </authorList>
    </citation>
    <scope>NUCLEOTIDE SEQUENCE [LARGE SCALE GENOMIC DNA]</scope>
</reference>
<dbReference type="GO" id="GO:0005840">
    <property type="term" value="C:ribosome"/>
    <property type="evidence" value="ECO:0007669"/>
    <property type="project" value="UniProtKB-KW"/>
</dbReference>
<keyword evidence="3 6" id="KW-0689">Ribosomal protein</keyword>
<gene>
    <name evidence="6 7" type="primary">rpsT</name>
    <name evidence="7" type="ORF">COS11_03940</name>
</gene>
<evidence type="ECO:0000256" key="5">
    <source>
        <dbReference type="ARBA" id="ARBA00035136"/>
    </source>
</evidence>
<dbReference type="GO" id="GO:0003735">
    <property type="term" value="F:structural constituent of ribosome"/>
    <property type="evidence" value="ECO:0007669"/>
    <property type="project" value="InterPro"/>
</dbReference>
<keyword evidence="2 6" id="KW-0694">RNA-binding</keyword>
<dbReference type="GO" id="GO:0006412">
    <property type="term" value="P:translation"/>
    <property type="evidence" value="ECO:0007669"/>
    <property type="project" value="UniProtKB-UniRule"/>
</dbReference>
<comment type="function">
    <text evidence="6">Binds directly to 16S ribosomal RNA.</text>
</comment>
<dbReference type="Pfam" id="PF01649">
    <property type="entry name" value="Ribosomal_S20p"/>
    <property type="match status" value="1"/>
</dbReference>
<organism evidence="7 8">
    <name type="scientific">bacterium (Candidatus Ratteibacteria) CG01_land_8_20_14_3_00_40_19</name>
    <dbReference type="NCBI Taxonomy" id="2014290"/>
    <lineage>
        <taxon>Bacteria</taxon>
        <taxon>Candidatus Ratteibacteria</taxon>
    </lineage>
</organism>
<dbReference type="AlphaFoldDB" id="A0A2M7E8M1"/>
<evidence type="ECO:0000256" key="4">
    <source>
        <dbReference type="ARBA" id="ARBA00023274"/>
    </source>
</evidence>
<dbReference type="HAMAP" id="MF_00500">
    <property type="entry name" value="Ribosomal_bS20"/>
    <property type="match status" value="1"/>
</dbReference>
<keyword evidence="4 6" id="KW-0687">Ribonucleoprotein</keyword>
<evidence type="ECO:0000313" key="7">
    <source>
        <dbReference type="EMBL" id="PIV64090.1"/>
    </source>
</evidence>
<evidence type="ECO:0000256" key="6">
    <source>
        <dbReference type="HAMAP-Rule" id="MF_00500"/>
    </source>
</evidence>
<keyword evidence="1 6" id="KW-0699">rRNA-binding</keyword>
<dbReference type="Proteomes" id="UP000228886">
    <property type="component" value="Unassembled WGS sequence"/>
</dbReference>
<dbReference type="SUPFAM" id="SSF46992">
    <property type="entry name" value="Ribosomal protein S20"/>
    <property type="match status" value="1"/>
</dbReference>
<dbReference type="Gene3D" id="1.20.58.110">
    <property type="entry name" value="Ribosomal protein S20"/>
    <property type="match status" value="1"/>
</dbReference>
<evidence type="ECO:0000256" key="2">
    <source>
        <dbReference type="ARBA" id="ARBA00022884"/>
    </source>
</evidence>
<dbReference type="GO" id="GO:0019843">
    <property type="term" value="F:rRNA binding"/>
    <property type="evidence" value="ECO:0007669"/>
    <property type="project" value="UniProtKB-UniRule"/>
</dbReference>
<proteinExistence type="inferred from homology"/>
<comment type="similarity">
    <text evidence="6">Belongs to the bacterial ribosomal protein bS20 family.</text>
</comment>
<dbReference type="GO" id="GO:1990904">
    <property type="term" value="C:ribonucleoprotein complex"/>
    <property type="evidence" value="ECO:0007669"/>
    <property type="project" value="UniProtKB-KW"/>
</dbReference>
<protein>
    <recommendedName>
        <fullName evidence="5 6">Small ribosomal subunit protein bS20</fullName>
    </recommendedName>
</protein>
<dbReference type="InterPro" id="IPR036510">
    <property type="entry name" value="Ribosomal_bS20_sf"/>
</dbReference>
<name>A0A2M7E8M1_9BACT</name>
<evidence type="ECO:0000256" key="3">
    <source>
        <dbReference type="ARBA" id="ARBA00022980"/>
    </source>
</evidence>
<evidence type="ECO:0000313" key="8">
    <source>
        <dbReference type="Proteomes" id="UP000228886"/>
    </source>
</evidence>